<feature type="region of interest" description="Disordered" evidence="1">
    <location>
        <begin position="1"/>
        <end position="27"/>
    </location>
</feature>
<keyword evidence="3" id="KW-1185">Reference proteome</keyword>
<proteinExistence type="predicted"/>
<organism evidence="2 3">
    <name type="scientific">Glomus cerebriforme</name>
    <dbReference type="NCBI Taxonomy" id="658196"/>
    <lineage>
        <taxon>Eukaryota</taxon>
        <taxon>Fungi</taxon>
        <taxon>Fungi incertae sedis</taxon>
        <taxon>Mucoromycota</taxon>
        <taxon>Glomeromycotina</taxon>
        <taxon>Glomeromycetes</taxon>
        <taxon>Glomerales</taxon>
        <taxon>Glomeraceae</taxon>
        <taxon>Glomus</taxon>
    </lineage>
</organism>
<accession>A0A397S5L0</accession>
<sequence length="56" mass="6504">MYKANSKVPKLTNTLPTSYSKVKHSNKKKNKEFTPHIVIEFTVLFNIKQNDSLSKH</sequence>
<comment type="caution">
    <text evidence="2">The sequence shown here is derived from an EMBL/GenBank/DDBJ whole genome shotgun (WGS) entry which is preliminary data.</text>
</comment>
<name>A0A397S5L0_9GLOM</name>
<dbReference type="AlphaFoldDB" id="A0A397S5L0"/>
<dbReference type="EMBL" id="QKYT01000818">
    <property type="protein sequence ID" value="RIA81288.1"/>
    <property type="molecule type" value="Genomic_DNA"/>
</dbReference>
<protein>
    <submittedName>
        <fullName evidence="2">Uncharacterized protein</fullName>
    </submittedName>
</protein>
<evidence type="ECO:0000313" key="2">
    <source>
        <dbReference type="EMBL" id="RIA81288.1"/>
    </source>
</evidence>
<gene>
    <name evidence="2" type="ORF">C1645_837247</name>
</gene>
<evidence type="ECO:0000313" key="3">
    <source>
        <dbReference type="Proteomes" id="UP000265703"/>
    </source>
</evidence>
<evidence type="ECO:0000256" key="1">
    <source>
        <dbReference type="SAM" id="MobiDB-lite"/>
    </source>
</evidence>
<reference evidence="2 3" key="1">
    <citation type="submission" date="2018-06" db="EMBL/GenBank/DDBJ databases">
        <title>Comparative genomics reveals the genomic features of Rhizophagus irregularis, R. cerebriforme, R. diaphanum and Gigaspora rosea, and their symbiotic lifestyle signature.</title>
        <authorList>
            <person name="Morin E."/>
            <person name="San Clemente H."/>
            <person name="Chen E.C.H."/>
            <person name="De La Providencia I."/>
            <person name="Hainaut M."/>
            <person name="Kuo A."/>
            <person name="Kohler A."/>
            <person name="Murat C."/>
            <person name="Tang N."/>
            <person name="Roy S."/>
            <person name="Loubradou J."/>
            <person name="Henrissat B."/>
            <person name="Grigoriev I.V."/>
            <person name="Corradi N."/>
            <person name="Roux C."/>
            <person name="Martin F.M."/>
        </authorList>
    </citation>
    <scope>NUCLEOTIDE SEQUENCE [LARGE SCALE GENOMIC DNA]</scope>
    <source>
        <strain evidence="2 3">DAOM 227022</strain>
    </source>
</reference>
<dbReference type="Proteomes" id="UP000265703">
    <property type="component" value="Unassembled WGS sequence"/>
</dbReference>